<dbReference type="Gene3D" id="3.30.70.100">
    <property type="match status" value="1"/>
</dbReference>
<dbReference type="AlphaFoldDB" id="A0A240E1K7"/>
<dbReference type="SUPFAM" id="SSF55008">
    <property type="entry name" value="HMA, heavy metal-associated domain"/>
    <property type="match status" value="1"/>
</dbReference>
<dbReference type="FunFam" id="3.30.70.100:FF:000001">
    <property type="entry name" value="ATPase copper transporting beta"/>
    <property type="match status" value="1"/>
</dbReference>
<dbReference type="InterPro" id="IPR017969">
    <property type="entry name" value="Heavy-metal-associated_CS"/>
</dbReference>
<dbReference type="EMBL" id="OANS01000003">
    <property type="protein sequence ID" value="SNX28740.1"/>
    <property type="molecule type" value="Genomic_DNA"/>
</dbReference>
<dbReference type="OrthoDB" id="9813965at2"/>
<dbReference type="InterPro" id="IPR036163">
    <property type="entry name" value="HMA_dom_sf"/>
</dbReference>
<evidence type="ECO:0000256" key="2">
    <source>
        <dbReference type="SAM" id="MobiDB-lite"/>
    </source>
</evidence>
<gene>
    <name evidence="4" type="ORF">SAMN06295945_1086</name>
</gene>
<keyword evidence="5" id="KW-1185">Reference proteome</keyword>
<feature type="domain" description="HMA" evidence="3">
    <location>
        <begin position="2"/>
        <end position="67"/>
    </location>
</feature>
<dbReference type="InterPro" id="IPR006121">
    <property type="entry name" value="HMA_dom"/>
</dbReference>
<dbReference type="PANTHER" id="PTHR46594">
    <property type="entry name" value="P-TYPE CATION-TRANSPORTING ATPASE"/>
    <property type="match status" value="1"/>
</dbReference>
<feature type="region of interest" description="Disordered" evidence="2">
    <location>
        <begin position="67"/>
        <end position="92"/>
    </location>
</feature>
<dbReference type="Proteomes" id="UP000218069">
    <property type="component" value="Unassembled WGS sequence"/>
</dbReference>
<proteinExistence type="predicted"/>
<dbReference type="RefSeq" id="WP_096673119.1">
    <property type="nucleotide sequence ID" value="NZ_OANS01000003.1"/>
</dbReference>
<reference evidence="5" key="1">
    <citation type="submission" date="2017-08" db="EMBL/GenBank/DDBJ databases">
        <authorList>
            <person name="Varghese N."/>
            <person name="Submissions S."/>
        </authorList>
    </citation>
    <scope>NUCLEOTIDE SEQUENCE [LARGE SCALE GENOMIC DNA]</scope>
    <source>
        <strain evidence="5">AP-Melu-1000-B4</strain>
    </source>
</reference>
<protein>
    <submittedName>
        <fullName evidence="4">Heavy-metal-associated domain-containing protein</fullName>
    </submittedName>
</protein>
<dbReference type="Pfam" id="PF00403">
    <property type="entry name" value="HMA"/>
    <property type="match status" value="1"/>
</dbReference>
<dbReference type="PROSITE" id="PS01047">
    <property type="entry name" value="HMA_1"/>
    <property type="match status" value="1"/>
</dbReference>
<accession>A0A240E1K7</accession>
<dbReference type="CDD" id="cd00371">
    <property type="entry name" value="HMA"/>
    <property type="match status" value="1"/>
</dbReference>
<name>A0A240E1K7_9BURK</name>
<dbReference type="PROSITE" id="PS50846">
    <property type="entry name" value="HMA_2"/>
    <property type="match status" value="1"/>
</dbReference>
<feature type="compositionally biased region" description="Low complexity" evidence="2">
    <location>
        <begin position="79"/>
        <end position="92"/>
    </location>
</feature>
<evidence type="ECO:0000313" key="5">
    <source>
        <dbReference type="Proteomes" id="UP000218069"/>
    </source>
</evidence>
<dbReference type="GO" id="GO:0046872">
    <property type="term" value="F:metal ion binding"/>
    <property type="evidence" value="ECO:0007669"/>
    <property type="project" value="UniProtKB-KW"/>
</dbReference>
<evidence type="ECO:0000259" key="3">
    <source>
        <dbReference type="PROSITE" id="PS50846"/>
    </source>
</evidence>
<organism evidence="4 5">
    <name type="scientific">Polynucleobacter meluiroseus</name>
    <dbReference type="NCBI Taxonomy" id="1938814"/>
    <lineage>
        <taxon>Bacteria</taxon>
        <taxon>Pseudomonadati</taxon>
        <taxon>Pseudomonadota</taxon>
        <taxon>Betaproteobacteria</taxon>
        <taxon>Burkholderiales</taxon>
        <taxon>Burkholderiaceae</taxon>
        <taxon>Polynucleobacter</taxon>
    </lineage>
</organism>
<evidence type="ECO:0000313" key="4">
    <source>
        <dbReference type="EMBL" id="SNX28740.1"/>
    </source>
</evidence>
<dbReference type="PANTHER" id="PTHR46594:SF4">
    <property type="entry name" value="P-TYPE CATION-TRANSPORTING ATPASE"/>
    <property type="match status" value="1"/>
</dbReference>
<evidence type="ECO:0000256" key="1">
    <source>
        <dbReference type="ARBA" id="ARBA00022723"/>
    </source>
</evidence>
<sequence>METINLTVSGMTCGACVKHVEKAINSIAGVQKVEVDLASGAVKVEGNISQQVKEIIAALEEDGYPAKISSDASPQAKAKSGSCKSGTSCCCN</sequence>
<keyword evidence="1" id="KW-0479">Metal-binding</keyword>